<reference evidence="1" key="1">
    <citation type="submission" date="2021-01" db="EMBL/GenBank/DDBJ databases">
        <authorList>
            <person name="Corre E."/>
            <person name="Pelletier E."/>
            <person name="Niang G."/>
            <person name="Scheremetjew M."/>
            <person name="Finn R."/>
            <person name="Kale V."/>
            <person name="Holt S."/>
            <person name="Cochrane G."/>
            <person name="Meng A."/>
            <person name="Brown T."/>
            <person name="Cohen L."/>
        </authorList>
    </citation>
    <scope>NUCLEOTIDE SEQUENCE</scope>
    <source>
        <strain evidence="1">NIES-381</strain>
    </source>
</reference>
<gene>
    <name evidence="1" type="ORF">EGYM00392_LOCUS1031</name>
</gene>
<proteinExistence type="predicted"/>
<name>A0A7S1N0Y6_9EUGL</name>
<dbReference type="AlphaFoldDB" id="A0A7S1N0Y6"/>
<protein>
    <submittedName>
        <fullName evidence="1">Uncharacterized protein</fullName>
    </submittedName>
</protein>
<organism evidence="1">
    <name type="scientific">Eutreptiella gymnastica</name>
    <dbReference type="NCBI Taxonomy" id="73025"/>
    <lineage>
        <taxon>Eukaryota</taxon>
        <taxon>Discoba</taxon>
        <taxon>Euglenozoa</taxon>
        <taxon>Euglenida</taxon>
        <taxon>Spirocuta</taxon>
        <taxon>Euglenophyceae</taxon>
        <taxon>Eutreptiales</taxon>
        <taxon>Eutreptiaceae</taxon>
        <taxon>Eutreptiella</taxon>
    </lineage>
</organism>
<dbReference type="EMBL" id="HBGA01002988">
    <property type="protein sequence ID" value="CAD8989989.1"/>
    <property type="molecule type" value="Transcribed_RNA"/>
</dbReference>
<sequence>MVVGWLGQDALEVRPQGLLAGAVHLALGHDLELGLVALARADVLQVGKELEVGIVALVSELVTRKTKDRQLVAVLLSQGIQLNEVPDSRASEGRDVVDEDHLPLQGGEVKRLPLGGGGARAGTKGHALEVMERPNQPLLLQRG</sequence>
<accession>A0A7S1N0Y6</accession>
<evidence type="ECO:0000313" key="1">
    <source>
        <dbReference type="EMBL" id="CAD8989989.1"/>
    </source>
</evidence>